<keyword evidence="2" id="KW-1185">Reference proteome</keyword>
<protein>
    <submittedName>
        <fullName evidence="1">Alpha/beta fold hydrolase</fullName>
    </submittedName>
</protein>
<reference evidence="1" key="1">
    <citation type="submission" date="2022-10" db="EMBL/GenBank/DDBJ databases">
        <title>Rhodococcus ferula Z13 complete genome.</title>
        <authorList>
            <person name="Long X."/>
            <person name="Zang M."/>
        </authorList>
    </citation>
    <scope>NUCLEOTIDE SEQUENCE</scope>
    <source>
        <strain evidence="1">Z13</strain>
    </source>
</reference>
<dbReference type="Proteomes" id="UP001156484">
    <property type="component" value="Chromosome"/>
</dbReference>
<accession>A0ACD4DBN1</accession>
<name>A0ACD4DBN1_9NOCA</name>
<sequence length="381" mass="41026">MSRPTPAWIAAAPIRIGTAAIAGWSAYLTGLIRRGAGPCTLVEDATRFTRVLTSTSPPRWATDWPVVAEWPLGRLRDCGVPEVHGDEAHGDGVHRDEIPTLLLPPHSGTHSCIVDHSPGRSQVEALRAGGLTRLHCLEWAPATPETNHCSIDEHLAVVDAAIRRLGGQVHLIGDSQGGWLGAIHAALHPETVRTLTVAGAPIDFHVDQPALAALADLPAGAGASALDVWYGTARALGLPATDPVGELERAMTLLGHLDDPEAVRRWEAEHRWFSWRQEIPVAFREWIMRHLFVGNDLVAGRLVAEGRRVDLSAVHCPVHLIAGRHDPVATPRQVAALAAHVATPRSAITTTVVDDGHIGLFVGRRALAQVWTPHARRLLDS</sequence>
<proteinExistence type="predicted"/>
<dbReference type="EMBL" id="CP107551">
    <property type="protein sequence ID" value="UYP17411.1"/>
    <property type="molecule type" value="Genomic_DNA"/>
</dbReference>
<keyword evidence="1" id="KW-0378">Hydrolase</keyword>
<evidence type="ECO:0000313" key="2">
    <source>
        <dbReference type="Proteomes" id="UP001156484"/>
    </source>
</evidence>
<organism evidence="1 2">
    <name type="scientific">Rhodococcus sacchari</name>
    <dbReference type="NCBI Taxonomy" id="2962047"/>
    <lineage>
        <taxon>Bacteria</taxon>
        <taxon>Bacillati</taxon>
        <taxon>Actinomycetota</taxon>
        <taxon>Actinomycetes</taxon>
        <taxon>Mycobacteriales</taxon>
        <taxon>Nocardiaceae</taxon>
        <taxon>Rhodococcus</taxon>
    </lineage>
</organism>
<gene>
    <name evidence="1" type="ORF">OED52_11905</name>
</gene>
<evidence type="ECO:0000313" key="1">
    <source>
        <dbReference type="EMBL" id="UYP17411.1"/>
    </source>
</evidence>